<accession>A0ABY7I7J2</accession>
<keyword evidence="1" id="KW-0472">Membrane</keyword>
<reference evidence="2" key="1">
    <citation type="submission" date="2022-12" db="EMBL/GenBank/DDBJ databases">
        <title>Genomic of Bacillus halotolerans.</title>
        <authorList>
            <person name="Xu G."/>
            <person name="Ding Y."/>
        </authorList>
    </citation>
    <scope>NUCLEOTIDE SEQUENCE</scope>
    <source>
        <strain evidence="2">B13</strain>
    </source>
</reference>
<keyword evidence="1" id="KW-0812">Transmembrane</keyword>
<feature type="transmembrane region" description="Helical" evidence="1">
    <location>
        <begin position="12"/>
        <end position="32"/>
    </location>
</feature>
<evidence type="ECO:0000313" key="3">
    <source>
        <dbReference type="Proteomes" id="UP001164713"/>
    </source>
</evidence>
<dbReference type="Pfam" id="PF17094">
    <property type="entry name" value="UPF0715"/>
    <property type="match status" value="1"/>
</dbReference>
<sequence>MAIVLVTIGTRGFYALITYLVFAVPLQFASAAEKKRKKV</sequence>
<gene>
    <name evidence="2" type="ORF">O0R52_10445</name>
</gene>
<evidence type="ECO:0000256" key="1">
    <source>
        <dbReference type="SAM" id="Phobius"/>
    </source>
</evidence>
<dbReference type="RefSeq" id="WP_254503628.1">
    <property type="nucleotide sequence ID" value="NZ_JAEMHS010000003.1"/>
</dbReference>
<dbReference type="Proteomes" id="UP001164713">
    <property type="component" value="Chromosome"/>
</dbReference>
<keyword evidence="3" id="KW-1185">Reference proteome</keyword>
<name>A0ABY7I7J2_9BACI</name>
<dbReference type="InterPro" id="IPR031374">
    <property type="entry name" value="UPF0715"/>
</dbReference>
<proteinExistence type="predicted"/>
<protein>
    <submittedName>
        <fullName evidence="2">UPF0715 family protein</fullName>
    </submittedName>
</protein>
<keyword evidence="1" id="KW-1133">Transmembrane helix</keyword>
<dbReference type="EMBL" id="CP114066">
    <property type="protein sequence ID" value="WAT23368.1"/>
    <property type="molecule type" value="Genomic_DNA"/>
</dbReference>
<organism evidence="2 3">
    <name type="scientific">Bacillus halotolerans</name>
    <dbReference type="NCBI Taxonomy" id="260554"/>
    <lineage>
        <taxon>Bacteria</taxon>
        <taxon>Bacillati</taxon>
        <taxon>Bacillota</taxon>
        <taxon>Bacilli</taxon>
        <taxon>Bacillales</taxon>
        <taxon>Bacillaceae</taxon>
        <taxon>Bacillus</taxon>
    </lineage>
</organism>
<evidence type="ECO:0000313" key="2">
    <source>
        <dbReference type="EMBL" id="WAT23368.1"/>
    </source>
</evidence>